<comment type="caution">
    <text evidence="2">The sequence shown here is derived from an EMBL/GenBank/DDBJ whole genome shotgun (WGS) entry which is preliminary data.</text>
</comment>
<proteinExistence type="predicted"/>
<dbReference type="AlphaFoldDB" id="A0A932YWE2"/>
<dbReference type="EMBL" id="JACQMJ010000007">
    <property type="protein sequence ID" value="MBI4132300.1"/>
    <property type="molecule type" value="Genomic_DNA"/>
</dbReference>
<evidence type="ECO:0000256" key="1">
    <source>
        <dbReference type="SAM" id="SignalP"/>
    </source>
</evidence>
<protein>
    <submittedName>
        <fullName evidence="2">Uncharacterized protein</fullName>
    </submittedName>
</protein>
<dbReference type="Proteomes" id="UP000704960">
    <property type="component" value="Unassembled WGS sequence"/>
</dbReference>
<feature type="signal peptide" evidence="1">
    <location>
        <begin position="1"/>
        <end position="25"/>
    </location>
</feature>
<organism evidence="2 3">
    <name type="scientific">Candidatus Sungiibacteriota bacterium</name>
    <dbReference type="NCBI Taxonomy" id="2750080"/>
    <lineage>
        <taxon>Bacteria</taxon>
        <taxon>Candidatus Sungiibacteriota</taxon>
    </lineage>
</organism>
<feature type="chain" id="PRO_5036698229" evidence="1">
    <location>
        <begin position="26"/>
        <end position="115"/>
    </location>
</feature>
<accession>A0A932YWE2</accession>
<evidence type="ECO:0000313" key="2">
    <source>
        <dbReference type="EMBL" id="MBI4132300.1"/>
    </source>
</evidence>
<name>A0A932YWE2_9BACT</name>
<reference evidence="2" key="1">
    <citation type="submission" date="2020-07" db="EMBL/GenBank/DDBJ databases">
        <title>Huge and variable diversity of episymbiotic CPR bacteria and DPANN archaea in groundwater ecosystems.</title>
        <authorList>
            <person name="He C.Y."/>
            <person name="Keren R."/>
            <person name="Whittaker M."/>
            <person name="Farag I.F."/>
            <person name="Doudna J."/>
            <person name="Cate J.H.D."/>
            <person name="Banfield J.F."/>
        </authorList>
    </citation>
    <scope>NUCLEOTIDE SEQUENCE</scope>
    <source>
        <strain evidence="2">NC_groundwater_1226_Ag_S-0.1um_59_124</strain>
    </source>
</reference>
<sequence>MRTPRTLAVLLLVVLALTAAAPAEAYHWYYGHPLWGWGWWPHAVGPLYPPEVYVSPQIVIQSAPQTYGQRPAAEPTREIVWYWCNSPQGFYPYVRECAGNAWLKVLPETAPPQQR</sequence>
<evidence type="ECO:0000313" key="3">
    <source>
        <dbReference type="Proteomes" id="UP000704960"/>
    </source>
</evidence>
<keyword evidence="1" id="KW-0732">Signal</keyword>
<gene>
    <name evidence="2" type="ORF">HY474_01575</name>
</gene>